<evidence type="ECO:0000313" key="1">
    <source>
        <dbReference type="EMBL" id="MEX3936104.1"/>
    </source>
</evidence>
<dbReference type="Proteomes" id="UP001558850">
    <property type="component" value="Unassembled WGS sequence"/>
</dbReference>
<evidence type="ECO:0000313" key="2">
    <source>
        <dbReference type="Proteomes" id="UP001558850"/>
    </source>
</evidence>
<accession>A0ACC6U965</accession>
<dbReference type="EMBL" id="JBFRCH010000027">
    <property type="protein sequence ID" value="MEX3936104.1"/>
    <property type="molecule type" value="Genomic_DNA"/>
</dbReference>
<name>A0ACC6U965_9BURK</name>
<comment type="caution">
    <text evidence="1">The sequence shown here is derived from an EMBL/GenBank/DDBJ whole genome shotgun (WGS) entry which is preliminary data.</text>
</comment>
<reference evidence="1" key="1">
    <citation type="submission" date="2024-07" db="EMBL/GenBank/DDBJ databases">
        <title>A survey of Mimosa microsymbionts across Brazilian biomes reveals a high diversity of Paraburkholderia nodulating endemic species, but also that Cupriavidus is common as a symbiont of widespread species.</title>
        <authorList>
            <person name="Rouws L."/>
            <person name="Barauna A."/>
            <person name="Beukes C."/>
            <person name="Rouws J.R.C."/>
            <person name="De Faria S.M."/>
            <person name="Gross E."/>
            <person name="Bueno Dos Reis Junior F."/>
            <person name="Simon M.F."/>
            <person name="Maluk M."/>
            <person name="Odee D.W."/>
            <person name="Kenicer G."/>
            <person name="Young J.P.W."/>
            <person name="Reis V.M."/>
            <person name="Zilli J."/>
            <person name="James E.K."/>
        </authorList>
    </citation>
    <scope>NUCLEOTIDE SEQUENCE</scope>
    <source>
        <strain evidence="1">EG181B</strain>
    </source>
</reference>
<keyword evidence="2" id="KW-1185">Reference proteome</keyword>
<sequence length="52" mass="6120">MRSCPQARRFYERKKARRMPVVAMKALAHKLARAAFYMLRDGKPFEVTKCFG</sequence>
<proteinExistence type="predicted"/>
<gene>
    <name evidence="1" type="ORF">AB4Y32_30670</name>
</gene>
<protein>
    <submittedName>
        <fullName evidence="1">Uncharacterized protein</fullName>
    </submittedName>
</protein>
<organism evidence="1 2">
    <name type="scientific">Paraburkholderia phymatum</name>
    <dbReference type="NCBI Taxonomy" id="148447"/>
    <lineage>
        <taxon>Bacteria</taxon>
        <taxon>Pseudomonadati</taxon>
        <taxon>Pseudomonadota</taxon>
        <taxon>Betaproteobacteria</taxon>
        <taxon>Burkholderiales</taxon>
        <taxon>Burkholderiaceae</taxon>
        <taxon>Paraburkholderia</taxon>
    </lineage>
</organism>